<protein>
    <submittedName>
        <fullName evidence="2">Uncharacterized protein</fullName>
    </submittedName>
</protein>
<proteinExistence type="predicted"/>
<feature type="region of interest" description="Disordered" evidence="1">
    <location>
        <begin position="235"/>
        <end position="266"/>
    </location>
</feature>
<reference evidence="2 3" key="1">
    <citation type="journal article" date="2015" name="Genome Biol. Evol.">
        <title>Comparative Genomics of a Bacterivorous Green Alga Reveals Evolutionary Causalities and Consequences of Phago-Mixotrophic Mode of Nutrition.</title>
        <authorList>
            <person name="Burns J.A."/>
            <person name="Paasch A."/>
            <person name="Narechania A."/>
            <person name="Kim E."/>
        </authorList>
    </citation>
    <scope>NUCLEOTIDE SEQUENCE [LARGE SCALE GENOMIC DNA]</scope>
    <source>
        <strain evidence="2 3">PLY_AMNH</strain>
    </source>
</reference>
<name>A0AAE0G3N9_9CHLO</name>
<comment type="caution">
    <text evidence="2">The sequence shown here is derived from an EMBL/GenBank/DDBJ whole genome shotgun (WGS) entry which is preliminary data.</text>
</comment>
<keyword evidence="3" id="KW-1185">Reference proteome</keyword>
<feature type="region of interest" description="Disordered" evidence="1">
    <location>
        <begin position="381"/>
        <end position="413"/>
    </location>
</feature>
<evidence type="ECO:0000256" key="1">
    <source>
        <dbReference type="SAM" id="MobiDB-lite"/>
    </source>
</evidence>
<dbReference type="AlphaFoldDB" id="A0AAE0G3N9"/>
<evidence type="ECO:0000313" key="3">
    <source>
        <dbReference type="Proteomes" id="UP001190700"/>
    </source>
</evidence>
<evidence type="ECO:0000313" key="2">
    <source>
        <dbReference type="EMBL" id="KAK3270867.1"/>
    </source>
</evidence>
<feature type="compositionally biased region" description="Pro residues" evidence="1">
    <location>
        <begin position="301"/>
        <end position="324"/>
    </location>
</feature>
<dbReference type="Proteomes" id="UP001190700">
    <property type="component" value="Unassembled WGS sequence"/>
</dbReference>
<feature type="region of interest" description="Disordered" evidence="1">
    <location>
        <begin position="299"/>
        <end position="349"/>
    </location>
</feature>
<organism evidence="2 3">
    <name type="scientific">Cymbomonas tetramitiformis</name>
    <dbReference type="NCBI Taxonomy" id="36881"/>
    <lineage>
        <taxon>Eukaryota</taxon>
        <taxon>Viridiplantae</taxon>
        <taxon>Chlorophyta</taxon>
        <taxon>Pyramimonadophyceae</taxon>
        <taxon>Pyramimonadales</taxon>
        <taxon>Pyramimonadaceae</taxon>
        <taxon>Cymbomonas</taxon>
    </lineage>
</organism>
<dbReference type="EMBL" id="LGRX02010162">
    <property type="protein sequence ID" value="KAK3270867.1"/>
    <property type="molecule type" value="Genomic_DNA"/>
</dbReference>
<accession>A0AAE0G3N9</accession>
<sequence length="413" mass="42821">MESNDAARFDAVCYIADGKPELYDTVSAFSFAANEERVPDTIDEYLECCQPADTRFGVCAVGGAVNINGFKVHDKVHDDALVVPSPPAPPTAPQSVVSDEGMYPVSALHAHEPDMSFMERFAVELDLTGAEPTLAMHCVGPVAPVDSVSVAEEDSEDDDEGLPPPQKTLGFGYSALTSLAACMLFFVCAAAVPSAASAFGGVSMGADAAPPVGGVVHGHPEMLLATTTAFSTSSIENRGLGSTQNYPTHDLSAAPEHTDDEVGGAGVLKPAAIPPFQYWQPAGWYHNLHGRRPGWVWHPGPSQPPVAAPTLPVPPSPGGAPPSPTHSELPSPDYTPPASDEEGEGGPSSIERRTRLVAHGATDYNNIGTFSFCSTHDFSGSADTGYVSEGSGASSPRRCCNSGTGSPGRCGSG</sequence>
<gene>
    <name evidence="2" type="ORF">CYMTET_20762</name>
</gene>